<name>A0ABW2LJA6_9PSEU</name>
<proteinExistence type="predicted"/>
<keyword evidence="3" id="KW-1185">Reference proteome</keyword>
<feature type="chain" id="PRO_5045299692" evidence="1">
    <location>
        <begin position="18"/>
        <end position="75"/>
    </location>
</feature>
<dbReference type="RefSeq" id="WP_380667255.1">
    <property type="nucleotide sequence ID" value="NZ_JBHTCJ010000004.1"/>
</dbReference>
<dbReference type="Proteomes" id="UP001596504">
    <property type="component" value="Unassembled WGS sequence"/>
</dbReference>
<evidence type="ECO:0000313" key="3">
    <source>
        <dbReference type="Proteomes" id="UP001596504"/>
    </source>
</evidence>
<dbReference type="EMBL" id="JBHTCJ010000004">
    <property type="protein sequence ID" value="MFC7341919.1"/>
    <property type="molecule type" value="Genomic_DNA"/>
</dbReference>
<comment type="caution">
    <text evidence="2">The sequence shown here is derived from an EMBL/GenBank/DDBJ whole genome shotgun (WGS) entry which is preliminary data.</text>
</comment>
<gene>
    <name evidence="2" type="ORF">ACFQRI_10895</name>
</gene>
<accession>A0ABW2LJA6</accession>
<evidence type="ECO:0000313" key="2">
    <source>
        <dbReference type="EMBL" id="MFC7341919.1"/>
    </source>
</evidence>
<evidence type="ECO:0000256" key="1">
    <source>
        <dbReference type="SAM" id="SignalP"/>
    </source>
</evidence>
<organism evidence="2 3">
    <name type="scientific">Saccharopolyspora griseoalba</name>
    <dbReference type="NCBI Taxonomy" id="1431848"/>
    <lineage>
        <taxon>Bacteria</taxon>
        <taxon>Bacillati</taxon>
        <taxon>Actinomycetota</taxon>
        <taxon>Actinomycetes</taxon>
        <taxon>Pseudonocardiales</taxon>
        <taxon>Pseudonocardiaceae</taxon>
        <taxon>Saccharopolyspora</taxon>
    </lineage>
</organism>
<feature type="signal peptide" evidence="1">
    <location>
        <begin position="1"/>
        <end position="17"/>
    </location>
</feature>
<reference evidence="3" key="1">
    <citation type="journal article" date="2019" name="Int. J. Syst. Evol. Microbiol.">
        <title>The Global Catalogue of Microorganisms (GCM) 10K type strain sequencing project: providing services to taxonomists for standard genome sequencing and annotation.</title>
        <authorList>
            <consortium name="The Broad Institute Genomics Platform"/>
            <consortium name="The Broad Institute Genome Sequencing Center for Infectious Disease"/>
            <person name="Wu L."/>
            <person name="Ma J."/>
        </authorList>
    </citation>
    <scope>NUCLEOTIDE SEQUENCE [LARGE SCALE GENOMIC DNA]</scope>
    <source>
        <strain evidence="3">WLHS5</strain>
    </source>
</reference>
<keyword evidence="1" id="KW-0732">Signal</keyword>
<sequence length="75" mass="7403">MAQHSSAVPLATGLLTAAVLSGAAALVVLQSGCEEPGAYLERDGVIELVGGCLQPSDLPVVPQNPAEGDPLGIAP</sequence>
<protein>
    <submittedName>
        <fullName evidence="2">Uncharacterized protein</fullName>
    </submittedName>
</protein>